<keyword evidence="3" id="KW-1185">Reference proteome</keyword>
<keyword evidence="1" id="KW-0812">Transmembrane</keyword>
<evidence type="ECO:0000313" key="3">
    <source>
        <dbReference type="Proteomes" id="UP000274391"/>
    </source>
</evidence>
<dbReference type="Proteomes" id="UP000274391">
    <property type="component" value="Unassembled WGS sequence"/>
</dbReference>
<keyword evidence="1" id="KW-1133">Transmembrane helix</keyword>
<feature type="transmembrane region" description="Helical" evidence="1">
    <location>
        <begin position="254"/>
        <end position="277"/>
    </location>
</feature>
<comment type="caution">
    <text evidence="2">The sequence shown here is derived from an EMBL/GenBank/DDBJ whole genome shotgun (WGS) entry which is preliminary data.</text>
</comment>
<dbReference type="OrthoDB" id="5110004at2"/>
<keyword evidence="1" id="KW-0472">Membrane</keyword>
<proteinExistence type="predicted"/>
<organism evidence="2 3">
    <name type="scientific">Gulosibacter macacae</name>
    <dbReference type="NCBI Taxonomy" id="2488791"/>
    <lineage>
        <taxon>Bacteria</taxon>
        <taxon>Bacillati</taxon>
        <taxon>Actinomycetota</taxon>
        <taxon>Actinomycetes</taxon>
        <taxon>Micrococcales</taxon>
        <taxon>Microbacteriaceae</taxon>
        <taxon>Gulosibacter</taxon>
    </lineage>
</organism>
<dbReference type="RefSeq" id="WP_124974090.1">
    <property type="nucleotide sequence ID" value="NZ_RQVS01000025.1"/>
</dbReference>
<sequence>MDADANDDVTFGADAADSGAPTLSWQQRVRNEVNWAMIALAIATLVVSVLSVFRVLEDPYASDLLSFSGFLAFAIFGFWCVAELVLMKNLDEFVPRAVWRTFVPGPVLTVVALAVHAALTWSAASASAERFPEVHGSSATETYTATLGLTFLINVAMPMMGALLALVFVVVPVFAFRRSDQFVAFTGRMQENEAAGAKNVSRAFAVMLMTIFAAPILWVFGEDEAKSSNLGDAFGNVVSLFADPQGISRFYGDLMWVLGVLSIPVGASIVLLLLFGLRRKPQADDEIK</sequence>
<dbReference type="EMBL" id="RQVS01000025">
    <property type="protein sequence ID" value="RRJ85592.1"/>
    <property type="molecule type" value="Genomic_DNA"/>
</dbReference>
<evidence type="ECO:0000256" key="1">
    <source>
        <dbReference type="SAM" id="Phobius"/>
    </source>
</evidence>
<evidence type="ECO:0000313" key="2">
    <source>
        <dbReference type="EMBL" id="RRJ85592.1"/>
    </source>
</evidence>
<protein>
    <submittedName>
        <fullName evidence="2">Uncharacterized protein</fullName>
    </submittedName>
</protein>
<gene>
    <name evidence="2" type="ORF">EG850_12800</name>
</gene>
<reference evidence="2 3" key="1">
    <citation type="submission" date="2018-11" db="EMBL/GenBank/DDBJ databases">
        <title>YIM 102482-1 draft genome.</title>
        <authorList>
            <person name="Li G."/>
            <person name="Jiang Y."/>
        </authorList>
    </citation>
    <scope>NUCLEOTIDE SEQUENCE [LARGE SCALE GENOMIC DNA]</scope>
    <source>
        <strain evidence="2 3">YIM 102482-1</strain>
    </source>
</reference>
<feature type="transmembrane region" description="Helical" evidence="1">
    <location>
        <begin position="143"/>
        <end position="176"/>
    </location>
</feature>
<feature type="transmembrane region" description="Helical" evidence="1">
    <location>
        <begin position="203"/>
        <end position="221"/>
    </location>
</feature>
<feature type="transmembrane region" description="Helical" evidence="1">
    <location>
        <begin position="98"/>
        <end position="123"/>
    </location>
</feature>
<feature type="transmembrane region" description="Helical" evidence="1">
    <location>
        <begin position="65"/>
        <end position="86"/>
    </location>
</feature>
<dbReference type="AlphaFoldDB" id="A0A3P3VS28"/>
<feature type="transmembrane region" description="Helical" evidence="1">
    <location>
        <begin position="33"/>
        <end position="53"/>
    </location>
</feature>
<name>A0A3P3VS28_9MICO</name>
<accession>A0A3P3VS28</accession>